<dbReference type="OrthoDB" id="9998363at2759"/>
<evidence type="ECO:0000256" key="3">
    <source>
        <dbReference type="ARBA" id="ARBA00022771"/>
    </source>
</evidence>
<evidence type="ECO:0000313" key="8">
    <source>
        <dbReference type="EMBL" id="TRY62714.1"/>
    </source>
</evidence>
<organism evidence="8 9">
    <name type="scientific">Tigriopus californicus</name>
    <name type="common">Marine copepod</name>
    <dbReference type="NCBI Taxonomy" id="6832"/>
    <lineage>
        <taxon>Eukaryota</taxon>
        <taxon>Metazoa</taxon>
        <taxon>Ecdysozoa</taxon>
        <taxon>Arthropoda</taxon>
        <taxon>Crustacea</taxon>
        <taxon>Multicrustacea</taxon>
        <taxon>Hexanauplia</taxon>
        <taxon>Copepoda</taxon>
        <taxon>Harpacticoida</taxon>
        <taxon>Harpacticidae</taxon>
        <taxon>Tigriopus</taxon>
    </lineage>
</organism>
<evidence type="ECO:0000256" key="2">
    <source>
        <dbReference type="ARBA" id="ARBA00022737"/>
    </source>
</evidence>
<dbReference type="PANTHER" id="PTHR24379:SF121">
    <property type="entry name" value="C2H2-TYPE DOMAIN-CONTAINING PROTEIN"/>
    <property type="match status" value="1"/>
</dbReference>
<keyword evidence="4" id="KW-0862">Zinc</keyword>
<dbReference type="SMART" id="SM00355">
    <property type="entry name" value="ZnF_C2H2"/>
    <property type="match status" value="10"/>
</dbReference>
<feature type="domain" description="C2H2-type" evidence="7">
    <location>
        <begin position="543"/>
        <end position="570"/>
    </location>
</feature>
<dbReference type="SUPFAM" id="SSF57667">
    <property type="entry name" value="beta-beta-alpha zinc fingers"/>
    <property type="match status" value="3"/>
</dbReference>
<sequence length="652" mass="74935">MALVGNLLQKLDTSGYSPNLLHLEVQNWIVFQRNTFDYFDVDEEPFTCQVFLIETSTGRYIHRSQGQKVDLGITLDADLLVAKLIHAFQVTQPCQGYLCNHDAESQESDTTSVTISKFPYPRKISPSCQFYVETGEVKVEGHDWIRPICPPCQEAKIEDDAETSDNRHREFSVKSSAKGQERESADEALFPSLLSDGDADVLEDQDEDNSVFGFSYEPDDDPDAVLGVPSLRKRPRETHLRAILDSPSPQHKRLLPCNHCGETFSSSGAYNRHLKRKRPLTCLECDKRVGTFADLLKHVSVKHQSKRKDYLRFGQQGLEEKMMKEPKKCTLCDMTVNGNVLLFRHKEIYHELGDFKCSACQEPCLTYYDLAIHNYQRHAQPTEYLPPHNCGLDVLTHPDGRIERRRINFACQFCPATFSYDSGWTLHMRNEHNWGIFECKPCDEVCHFGKHFSAHMLNFHAENPEIKCPNCSEMFSLKDNPSNFDEHYPKCRYEDRGAILDGEHAGKMSKPQALNQCHLCGKKYVTKTSFDAHLKQHQGIERYKCTQCDYGTNHKSVLLDHERMHLRQQGLTNADTDQVLYHQCDQCGKQISKRHQLQAHIKRVHQGIKPSFPCKECGSVFSCKTSLYQHRRQEHGFVSHYKKTGRRLVKGS</sequence>
<name>A0A553NB89_TIGCA</name>
<dbReference type="PROSITE" id="PS00028">
    <property type="entry name" value="ZINC_FINGER_C2H2_1"/>
    <property type="match status" value="7"/>
</dbReference>
<evidence type="ECO:0000256" key="6">
    <source>
        <dbReference type="SAM" id="MobiDB-lite"/>
    </source>
</evidence>
<feature type="domain" description="C2H2-type" evidence="7">
    <location>
        <begin position="612"/>
        <end position="635"/>
    </location>
</feature>
<dbReference type="OMA" id="WIRPICP"/>
<dbReference type="Proteomes" id="UP000318571">
    <property type="component" value="Chromosome 10"/>
</dbReference>
<proteinExistence type="predicted"/>
<dbReference type="InterPro" id="IPR036236">
    <property type="entry name" value="Znf_C2H2_sf"/>
</dbReference>
<reference evidence="8 9" key="1">
    <citation type="journal article" date="2018" name="Nat. Ecol. Evol.">
        <title>Genomic signatures of mitonuclear coevolution across populations of Tigriopus californicus.</title>
        <authorList>
            <person name="Barreto F.S."/>
            <person name="Watson E.T."/>
            <person name="Lima T.G."/>
            <person name="Willett C.S."/>
            <person name="Edmands S."/>
            <person name="Li W."/>
            <person name="Burton R.S."/>
        </authorList>
    </citation>
    <scope>NUCLEOTIDE SEQUENCE [LARGE SCALE GENOMIC DNA]</scope>
    <source>
        <strain evidence="8 9">San Diego</strain>
    </source>
</reference>
<gene>
    <name evidence="8" type="ORF">TCAL_12902</name>
</gene>
<protein>
    <recommendedName>
        <fullName evidence="7">C2H2-type domain-containing protein</fullName>
    </recommendedName>
</protein>
<feature type="domain" description="C2H2-type" evidence="7">
    <location>
        <begin position="582"/>
        <end position="610"/>
    </location>
</feature>
<keyword evidence="3 5" id="KW-0863">Zinc-finger</keyword>
<comment type="caution">
    <text evidence="8">The sequence shown here is derived from an EMBL/GenBank/DDBJ whole genome shotgun (WGS) entry which is preliminary data.</text>
</comment>
<evidence type="ECO:0000313" key="9">
    <source>
        <dbReference type="Proteomes" id="UP000318571"/>
    </source>
</evidence>
<accession>A0A553NB89</accession>
<dbReference type="Gene3D" id="3.30.160.60">
    <property type="entry name" value="Classic Zinc Finger"/>
    <property type="match status" value="4"/>
</dbReference>
<evidence type="ECO:0000259" key="7">
    <source>
        <dbReference type="PROSITE" id="PS50157"/>
    </source>
</evidence>
<dbReference type="InterPro" id="IPR013087">
    <property type="entry name" value="Znf_C2H2_type"/>
</dbReference>
<dbReference type="PANTHER" id="PTHR24379">
    <property type="entry name" value="KRAB AND ZINC FINGER DOMAIN-CONTAINING"/>
    <property type="match status" value="1"/>
</dbReference>
<dbReference type="Pfam" id="PF13894">
    <property type="entry name" value="zf-C2H2_4"/>
    <property type="match status" value="1"/>
</dbReference>
<dbReference type="Pfam" id="PF00096">
    <property type="entry name" value="zf-C2H2"/>
    <property type="match status" value="1"/>
</dbReference>
<dbReference type="PROSITE" id="PS50157">
    <property type="entry name" value="ZINC_FINGER_C2H2_2"/>
    <property type="match status" value="5"/>
</dbReference>
<evidence type="ECO:0000256" key="1">
    <source>
        <dbReference type="ARBA" id="ARBA00022723"/>
    </source>
</evidence>
<keyword evidence="1" id="KW-0479">Metal-binding</keyword>
<evidence type="ECO:0000256" key="4">
    <source>
        <dbReference type="ARBA" id="ARBA00022833"/>
    </source>
</evidence>
<feature type="region of interest" description="Disordered" evidence="6">
    <location>
        <begin position="157"/>
        <end position="186"/>
    </location>
</feature>
<keyword evidence="9" id="KW-1185">Reference proteome</keyword>
<evidence type="ECO:0000256" key="5">
    <source>
        <dbReference type="PROSITE-ProRule" id="PRU00042"/>
    </source>
</evidence>
<dbReference type="AlphaFoldDB" id="A0A553NB89"/>
<keyword evidence="2" id="KW-0677">Repeat</keyword>
<dbReference type="EMBL" id="VCGU01000458">
    <property type="protein sequence ID" value="TRY62714.1"/>
    <property type="molecule type" value="Genomic_DNA"/>
</dbReference>
<feature type="domain" description="C2H2-type" evidence="7">
    <location>
        <begin position="515"/>
        <end position="542"/>
    </location>
</feature>
<feature type="domain" description="C2H2-type" evidence="7">
    <location>
        <begin position="280"/>
        <end position="308"/>
    </location>
</feature>
<dbReference type="GO" id="GO:0008270">
    <property type="term" value="F:zinc ion binding"/>
    <property type="evidence" value="ECO:0007669"/>
    <property type="project" value="UniProtKB-KW"/>
</dbReference>